<reference evidence="1 2" key="1">
    <citation type="journal article" date="2022" name="Plant J.">
        <title>Chromosome-level genome of Camellia lanceoleosa provides a valuable resource for understanding genome evolution and self-incompatibility.</title>
        <authorList>
            <person name="Gong W."/>
            <person name="Xiao S."/>
            <person name="Wang L."/>
            <person name="Liao Z."/>
            <person name="Chang Y."/>
            <person name="Mo W."/>
            <person name="Hu G."/>
            <person name="Li W."/>
            <person name="Zhao G."/>
            <person name="Zhu H."/>
            <person name="Hu X."/>
            <person name="Ji K."/>
            <person name="Xiang X."/>
            <person name="Song Q."/>
            <person name="Yuan D."/>
            <person name="Jin S."/>
            <person name="Zhang L."/>
        </authorList>
    </citation>
    <scope>NUCLEOTIDE SEQUENCE [LARGE SCALE GENOMIC DNA]</scope>
    <source>
        <strain evidence="1">SQ_2022a</strain>
    </source>
</reference>
<dbReference type="EMBL" id="CM045759">
    <property type="protein sequence ID" value="KAI8020135.1"/>
    <property type="molecule type" value="Genomic_DNA"/>
</dbReference>
<accession>A0ACC0I487</accession>
<keyword evidence="2" id="KW-1185">Reference proteome</keyword>
<proteinExistence type="predicted"/>
<name>A0ACC0I487_9ERIC</name>
<gene>
    <name evidence="1" type="ORF">LOK49_LG04G02962</name>
</gene>
<organism evidence="1 2">
    <name type="scientific">Camellia lanceoleosa</name>
    <dbReference type="NCBI Taxonomy" id="1840588"/>
    <lineage>
        <taxon>Eukaryota</taxon>
        <taxon>Viridiplantae</taxon>
        <taxon>Streptophyta</taxon>
        <taxon>Embryophyta</taxon>
        <taxon>Tracheophyta</taxon>
        <taxon>Spermatophyta</taxon>
        <taxon>Magnoliopsida</taxon>
        <taxon>eudicotyledons</taxon>
        <taxon>Gunneridae</taxon>
        <taxon>Pentapetalae</taxon>
        <taxon>asterids</taxon>
        <taxon>Ericales</taxon>
        <taxon>Theaceae</taxon>
        <taxon>Camellia</taxon>
    </lineage>
</organism>
<evidence type="ECO:0000313" key="2">
    <source>
        <dbReference type="Proteomes" id="UP001060215"/>
    </source>
</evidence>
<comment type="caution">
    <text evidence="1">The sequence shown here is derived from an EMBL/GenBank/DDBJ whole genome shotgun (WGS) entry which is preliminary data.</text>
</comment>
<dbReference type="Proteomes" id="UP001060215">
    <property type="component" value="Chromosome 2"/>
</dbReference>
<evidence type="ECO:0000313" key="1">
    <source>
        <dbReference type="EMBL" id="KAI8020135.1"/>
    </source>
</evidence>
<protein>
    <submittedName>
        <fullName evidence="1">Acid beta-fructofuranosidase</fullName>
    </submittedName>
</protein>
<sequence>MYLDFHRRCFREGTCGISVVGRNYYGVFSLRGKLLNATHRNGKVLAFYSMPEYESWKESSGGNASGWSIKYYKANKILMKKSEDDQFLDLMTLKTEVRSACKEPYSFGVSGAIPSTFAALRNLQTVWALDNELTGSIPEFIGNWSKLKSFTAGGVANQGALGPFGLLVLADESLSEQTPIYFYVAKGAEDKLKTFFCVDESRSSKATDVMKPIYGSTVPVLKGEKFSMRILVDHSIVESFVQCGRTCITSRIYPTKAIYEDAKIFLFNNATEANIIPSVKIWQMDSSYIHSYPTELIM</sequence>